<name>A0ACB8GBE2_9SAUR</name>
<dbReference type="Proteomes" id="UP000827872">
    <property type="component" value="Linkage Group LG01"/>
</dbReference>
<keyword evidence="2" id="KW-1185">Reference proteome</keyword>
<organism evidence="1 2">
    <name type="scientific">Sphaerodactylus townsendi</name>
    <dbReference type="NCBI Taxonomy" id="933632"/>
    <lineage>
        <taxon>Eukaryota</taxon>
        <taxon>Metazoa</taxon>
        <taxon>Chordata</taxon>
        <taxon>Craniata</taxon>
        <taxon>Vertebrata</taxon>
        <taxon>Euteleostomi</taxon>
        <taxon>Lepidosauria</taxon>
        <taxon>Squamata</taxon>
        <taxon>Bifurcata</taxon>
        <taxon>Gekkota</taxon>
        <taxon>Sphaerodactylidae</taxon>
        <taxon>Sphaerodactylus</taxon>
    </lineage>
</organism>
<sequence>MIKALSEAWPLPFPQNLGSSWPALPRLHFGLALLFSSSQCPSGCSRTLFPTLACLFGSKRTPTTSGTMCCYGIDLHSLATLALPEEAADCSQITNARLGNDPTPIAPQTVFGL</sequence>
<proteinExistence type="predicted"/>
<evidence type="ECO:0000313" key="2">
    <source>
        <dbReference type="Proteomes" id="UP000827872"/>
    </source>
</evidence>
<accession>A0ACB8GBE2</accession>
<dbReference type="EMBL" id="CM037614">
    <property type="protein sequence ID" value="KAH8016824.1"/>
    <property type="molecule type" value="Genomic_DNA"/>
</dbReference>
<gene>
    <name evidence="1" type="ORF">K3G42_023317</name>
</gene>
<protein>
    <submittedName>
        <fullName evidence="1">Uncharacterized protein</fullName>
    </submittedName>
</protein>
<comment type="caution">
    <text evidence="1">The sequence shown here is derived from an EMBL/GenBank/DDBJ whole genome shotgun (WGS) entry which is preliminary data.</text>
</comment>
<evidence type="ECO:0000313" key="1">
    <source>
        <dbReference type="EMBL" id="KAH8016824.1"/>
    </source>
</evidence>
<reference evidence="1" key="1">
    <citation type="submission" date="2021-08" db="EMBL/GenBank/DDBJ databases">
        <title>The first chromosome-level gecko genome reveals the dynamic sex chromosomes of Neotropical dwarf geckos (Sphaerodactylidae: Sphaerodactylus).</title>
        <authorList>
            <person name="Pinto B.J."/>
            <person name="Keating S.E."/>
            <person name="Gamble T."/>
        </authorList>
    </citation>
    <scope>NUCLEOTIDE SEQUENCE</scope>
    <source>
        <strain evidence="1">TG3544</strain>
    </source>
</reference>